<dbReference type="InterPro" id="IPR007890">
    <property type="entry name" value="CHASE2"/>
</dbReference>
<dbReference type="EMBL" id="JAGQDE010000020">
    <property type="protein sequence ID" value="MBQ0960950.1"/>
    <property type="molecule type" value="Genomic_DNA"/>
</dbReference>
<feature type="non-terminal residue" evidence="2">
    <location>
        <position position="179"/>
    </location>
</feature>
<reference evidence="2" key="1">
    <citation type="submission" date="2021-04" db="EMBL/GenBank/DDBJ databases">
        <title>The genome sequence of Ideonella sp. 4Y11.</title>
        <authorList>
            <person name="Liu Y."/>
        </authorList>
    </citation>
    <scope>NUCLEOTIDE SEQUENCE</scope>
    <source>
        <strain evidence="2">4Y11</strain>
    </source>
</reference>
<dbReference type="Pfam" id="PF05226">
    <property type="entry name" value="CHASE2"/>
    <property type="match status" value="1"/>
</dbReference>
<keyword evidence="3" id="KW-1185">Reference proteome</keyword>
<evidence type="ECO:0000259" key="1">
    <source>
        <dbReference type="Pfam" id="PF05226"/>
    </source>
</evidence>
<dbReference type="AlphaFoldDB" id="A0A940YIY9"/>
<sequence length="179" mass="19321">MLRRLTRRSGPWLAALLWLIPLLLSAAQGPWQVVDRLEWLSDDLRLRLLAPDPAGPHPDIAIVDIDEASLQALGRWPWPRQRLAALADELFDRQRVAALGFDMVFAEPDDGHAAELLAQVPPHSPLRAAAQALAPALGGDRPLADALRGHPAVLGWYLSADRGGQRLGPVPAPAAPVPA</sequence>
<protein>
    <submittedName>
        <fullName evidence="2">CHASE2 domain-containing protein</fullName>
    </submittedName>
</protein>
<gene>
    <name evidence="2" type="ORF">KAK06_18490</name>
</gene>
<comment type="caution">
    <text evidence="2">The sequence shown here is derived from an EMBL/GenBank/DDBJ whole genome shotgun (WGS) entry which is preliminary data.</text>
</comment>
<dbReference type="Proteomes" id="UP000678374">
    <property type="component" value="Unassembled WGS sequence"/>
</dbReference>
<name>A0A940YIY9_9BURK</name>
<feature type="domain" description="CHASE2" evidence="1">
    <location>
        <begin position="22"/>
        <end position="153"/>
    </location>
</feature>
<evidence type="ECO:0000313" key="3">
    <source>
        <dbReference type="Proteomes" id="UP000678374"/>
    </source>
</evidence>
<evidence type="ECO:0000313" key="2">
    <source>
        <dbReference type="EMBL" id="MBQ0960950.1"/>
    </source>
</evidence>
<organism evidence="2 3">
    <name type="scientific">Ideonella aquatica</name>
    <dbReference type="NCBI Taxonomy" id="2824119"/>
    <lineage>
        <taxon>Bacteria</taxon>
        <taxon>Pseudomonadati</taxon>
        <taxon>Pseudomonadota</taxon>
        <taxon>Betaproteobacteria</taxon>
        <taxon>Burkholderiales</taxon>
        <taxon>Sphaerotilaceae</taxon>
        <taxon>Ideonella</taxon>
    </lineage>
</organism>
<accession>A0A940YIY9</accession>
<dbReference type="RefSeq" id="WP_210803626.1">
    <property type="nucleotide sequence ID" value="NZ_JAGQDE010000020.1"/>
</dbReference>
<proteinExistence type="predicted"/>